<feature type="transmembrane region" description="Helical" evidence="6">
    <location>
        <begin position="179"/>
        <end position="198"/>
    </location>
</feature>
<dbReference type="RefSeq" id="WP_058283388.1">
    <property type="nucleotide sequence ID" value="NZ_CYUD01000013.1"/>
</dbReference>
<evidence type="ECO:0000313" key="9">
    <source>
        <dbReference type="Proteomes" id="UP000051260"/>
    </source>
</evidence>
<feature type="transmembrane region" description="Helical" evidence="6">
    <location>
        <begin position="210"/>
        <end position="231"/>
    </location>
</feature>
<name>A0A0P1IQL7_9RHOB</name>
<feature type="transmembrane region" description="Helical" evidence="6">
    <location>
        <begin position="33"/>
        <end position="55"/>
    </location>
</feature>
<keyword evidence="5 6" id="KW-0472">Membrane</keyword>
<accession>A0A0P1IQL7</accession>
<feature type="transmembrane region" description="Helical" evidence="6">
    <location>
        <begin position="92"/>
        <end position="114"/>
    </location>
</feature>
<dbReference type="Proteomes" id="UP000051260">
    <property type="component" value="Unassembled WGS sequence"/>
</dbReference>
<evidence type="ECO:0000259" key="7">
    <source>
        <dbReference type="Pfam" id="PF00892"/>
    </source>
</evidence>
<protein>
    <submittedName>
        <fullName evidence="8">Putative inner membrane transporter YedA</fullName>
    </submittedName>
</protein>
<feature type="transmembrane region" description="Helical" evidence="6">
    <location>
        <begin position="243"/>
        <end position="260"/>
    </location>
</feature>
<proteinExistence type="inferred from homology"/>
<keyword evidence="4 6" id="KW-1133">Transmembrane helix</keyword>
<dbReference type="InterPro" id="IPR037185">
    <property type="entry name" value="EmrE-like"/>
</dbReference>
<feature type="transmembrane region" description="Helical" evidence="6">
    <location>
        <begin position="147"/>
        <end position="167"/>
    </location>
</feature>
<evidence type="ECO:0000256" key="5">
    <source>
        <dbReference type="ARBA" id="ARBA00023136"/>
    </source>
</evidence>
<dbReference type="AlphaFoldDB" id="A0A0P1IQL7"/>
<evidence type="ECO:0000256" key="4">
    <source>
        <dbReference type="ARBA" id="ARBA00022989"/>
    </source>
</evidence>
<reference evidence="9" key="1">
    <citation type="submission" date="2015-09" db="EMBL/GenBank/DDBJ databases">
        <authorList>
            <person name="Rodrigo-Torres L."/>
            <person name="Arahal D.R."/>
        </authorList>
    </citation>
    <scope>NUCLEOTIDE SEQUENCE [LARGE SCALE GENOMIC DNA]</scope>
    <source>
        <strain evidence="9">CECT 5091</strain>
    </source>
</reference>
<feature type="domain" description="EamA" evidence="7">
    <location>
        <begin position="4"/>
        <end position="137"/>
    </location>
</feature>
<keyword evidence="3 6" id="KW-0812">Transmembrane</keyword>
<dbReference type="PANTHER" id="PTHR32322:SF2">
    <property type="entry name" value="EAMA DOMAIN-CONTAINING PROTEIN"/>
    <property type="match status" value="1"/>
</dbReference>
<dbReference type="Gene3D" id="1.10.3730.20">
    <property type="match status" value="1"/>
</dbReference>
<dbReference type="SUPFAM" id="SSF103481">
    <property type="entry name" value="Multidrug resistance efflux transporter EmrE"/>
    <property type="match status" value="2"/>
</dbReference>
<comment type="similarity">
    <text evidence="2">Belongs to the EamA transporter family.</text>
</comment>
<feature type="transmembrane region" description="Helical" evidence="6">
    <location>
        <begin position="67"/>
        <end position="86"/>
    </location>
</feature>
<dbReference type="InterPro" id="IPR050638">
    <property type="entry name" value="AA-Vitamin_Transporters"/>
</dbReference>
<dbReference type="GO" id="GO:0016020">
    <property type="term" value="C:membrane"/>
    <property type="evidence" value="ECO:0007669"/>
    <property type="project" value="UniProtKB-SubCell"/>
</dbReference>
<sequence length="295" mass="30980">MDLRAIAMGLIFAFIWSSAFTSARIIVADASPLFSLALRFLISGLLGVVIARAMGQSWHLTRPQWRATILFGICQNALYLGLNFYAMQTVEASLAVIIASTMPLLVALAGWLFLGEKLRPVAVLGLIAGFAGVALIMSTRIGGGVDLFGAALCFIGALALTFATLTIRGATSGGNFMMVVGLQMLVGSAVLFVAAPMFETIFIHPTVSLALAFTYTTLFPGLLATLIWVLLLDRVGATRAATFHFLNPVFGVTIAALLLGEKLGPMDAVGVGITTLGILAVQLSRQPAQGSKAST</sequence>
<evidence type="ECO:0000256" key="2">
    <source>
        <dbReference type="ARBA" id="ARBA00007362"/>
    </source>
</evidence>
<feature type="transmembrane region" description="Helical" evidence="6">
    <location>
        <begin position="121"/>
        <end position="141"/>
    </location>
</feature>
<dbReference type="PANTHER" id="PTHR32322">
    <property type="entry name" value="INNER MEMBRANE TRANSPORTER"/>
    <property type="match status" value="1"/>
</dbReference>
<dbReference type="Pfam" id="PF00892">
    <property type="entry name" value="EamA"/>
    <property type="match status" value="2"/>
</dbReference>
<feature type="domain" description="EamA" evidence="7">
    <location>
        <begin position="148"/>
        <end position="281"/>
    </location>
</feature>
<dbReference type="STRING" id="1715692.RUE5091_03745"/>
<keyword evidence="9" id="KW-1185">Reference proteome</keyword>
<gene>
    <name evidence="8" type="primary">yedA</name>
    <name evidence="8" type="ORF">RUE5091_03745</name>
</gene>
<evidence type="ECO:0000313" key="8">
    <source>
        <dbReference type="EMBL" id="CUK14211.1"/>
    </source>
</evidence>
<comment type="subcellular location">
    <subcellularLocation>
        <location evidence="1">Membrane</location>
        <topology evidence="1">Multi-pass membrane protein</topology>
    </subcellularLocation>
</comment>
<evidence type="ECO:0000256" key="1">
    <source>
        <dbReference type="ARBA" id="ARBA00004141"/>
    </source>
</evidence>
<dbReference type="InterPro" id="IPR000620">
    <property type="entry name" value="EamA_dom"/>
</dbReference>
<evidence type="ECO:0000256" key="6">
    <source>
        <dbReference type="SAM" id="Phobius"/>
    </source>
</evidence>
<dbReference type="OrthoDB" id="7274881at2"/>
<evidence type="ECO:0000256" key="3">
    <source>
        <dbReference type="ARBA" id="ARBA00022692"/>
    </source>
</evidence>
<organism evidence="8 9">
    <name type="scientific">Ruegeria denitrificans</name>
    <dbReference type="NCBI Taxonomy" id="1715692"/>
    <lineage>
        <taxon>Bacteria</taxon>
        <taxon>Pseudomonadati</taxon>
        <taxon>Pseudomonadota</taxon>
        <taxon>Alphaproteobacteria</taxon>
        <taxon>Rhodobacterales</taxon>
        <taxon>Roseobacteraceae</taxon>
        <taxon>Ruegeria</taxon>
    </lineage>
</organism>
<dbReference type="EMBL" id="CYUD01000013">
    <property type="protein sequence ID" value="CUK14211.1"/>
    <property type="molecule type" value="Genomic_DNA"/>
</dbReference>